<proteinExistence type="predicted"/>
<dbReference type="Pfam" id="PF02288">
    <property type="entry name" value="Dehydratase_MU"/>
    <property type="match status" value="1"/>
</dbReference>
<evidence type="ECO:0000313" key="1">
    <source>
        <dbReference type="EMBL" id="BCI53170.1"/>
    </source>
</evidence>
<reference evidence="1 2" key="1">
    <citation type="submission" date="2020-07" db="EMBL/GenBank/DDBJ databases">
        <title>Complete genome sequence of Mycolicibacterium litorale like strain isolated from cardiac implantable electronic device infection.</title>
        <authorList>
            <person name="Fukano H."/>
            <person name="Miyama H."/>
            <person name="Hoshino Y."/>
        </authorList>
    </citation>
    <scope>NUCLEOTIDE SEQUENCE [LARGE SCALE GENOMIC DNA]</scope>
    <source>
        <strain evidence="1 2">NIIDNTM18</strain>
    </source>
</reference>
<dbReference type="Proteomes" id="UP000515734">
    <property type="component" value="Chromosome"/>
</dbReference>
<protein>
    <submittedName>
        <fullName evidence="1">PduH protein</fullName>
    </submittedName>
</protein>
<dbReference type="InterPro" id="IPR010254">
    <property type="entry name" value="B12-dep_deHydtase_bsu"/>
</dbReference>
<organism evidence="1 2">
    <name type="scientific">Mycolicibacterium litorale</name>
    <dbReference type="NCBI Taxonomy" id="758802"/>
    <lineage>
        <taxon>Bacteria</taxon>
        <taxon>Bacillati</taxon>
        <taxon>Actinomycetota</taxon>
        <taxon>Actinomycetes</taxon>
        <taxon>Mycobacteriales</taxon>
        <taxon>Mycobacteriaceae</taxon>
        <taxon>Mycolicibacterium</taxon>
    </lineage>
</organism>
<dbReference type="EMBL" id="AP023287">
    <property type="protein sequence ID" value="BCI53170.1"/>
    <property type="molecule type" value="Genomic_DNA"/>
</dbReference>
<dbReference type="AlphaFoldDB" id="A0A6S6P8Y3"/>
<sequence length="94" mass="9710">MLAGIEEEGVPYTVERVADHRPATEFAPLAAARSPLGVGVGVDSLGRVCVHLDKLATVVAELISPPGDRAAARALGHNAARIVVGLPLKALDRP</sequence>
<accession>A0A6S6P8Y3</accession>
<dbReference type="Gene3D" id="3.40.50.10150">
    <property type="entry name" value="B12-dependent dehydatase associated subunit"/>
    <property type="match status" value="1"/>
</dbReference>
<dbReference type="InterPro" id="IPR003208">
    <property type="entry name" value="Dehydtase/Dehydtase_re"/>
</dbReference>
<dbReference type="SUPFAM" id="SSF52968">
    <property type="entry name" value="B12-dependent dehydatase associated subunit"/>
    <property type="match status" value="1"/>
</dbReference>
<evidence type="ECO:0000313" key="2">
    <source>
        <dbReference type="Proteomes" id="UP000515734"/>
    </source>
</evidence>
<gene>
    <name evidence="1" type="ORF">NIIDNTM18_24480</name>
</gene>
<name>A0A6S6P8Y3_9MYCO</name>